<evidence type="ECO:0000313" key="1">
    <source>
        <dbReference type="EMBL" id="BAQ23624.1"/>
    </source>
</evidence>
<sequence length="79" mass="9478">MVLALSITSQYSSKSESIKQKYFRIMDWYEVGLRKPFWVDTINILRFSPSALSHFRVIGKLTQRDKIRFVKFYVDRRKG</sequence>
<keyword evidence="2" id="KW-1185">Reference proteome</keyword>
<protein>
    <submittedName>
        <fullName evidence="1">Uncharacterized protein</fullName>
    </submittedName>
</protein>
<accession>A0A1L7LHD5</accession>
<dbReference type="KEGG" id="strg:SRT_03630"/>
<dbReference type="EMBL" id="AP014612">
    <property type="protein sequence ID" value="BAQ23624.1"/>
    <property type="molecule type" value="Genomic_DNA"/>
</dbReference>
<evidence type="ECO:0000313" key="2">
    <source>
        <dbReference type="Proteomes" id="UP000217758"/>
    </source>
</evidence>
<dbReference type="Proteomes" id="UP000217758">
    <property type="component" value="Chromosome"/>
</dbReference>
<gene>
    <name evidence="1" type="ORF">SRT_03630</name>
</gene>
<reference evidence="1 2" key="1">
    <citation type="journal article" date="2016" name="Microbiol. Immunol.">
        <title>Complete genome sequence of Streptococcus troglodytae TKU31 isolated from the oral cavity of a chimpanzee (Pan troglodytes).</title>
        <authorList>
            <person name="Okamoto M."/>
            <person name="Naito M."/>
            <person name="Miyanohara M."/>
            <person name="Imai S."/>
            <person name="Nomura Y."/>
            <person name="Saito W."/>
            <person name="Momoi Y."/>
            <person name="Takada K."/>
            <person name="Miyabe-Nishiwaki T."/>
            <person name="Tomonaga M."/>
            <person name="Hanada N."/>
        </authorList>
    </citation>
    <scope>NUCLEOTIDE SEQUENCE [LARGE SCALE GENOMIC DNA]</scope>
    <source>
        <strain evidence="2">TKU 31</strain>
    </source>
</reference>
<name>A0A1L7LHD5_9STRE</name>
<dbReference type="AlphaFoldDB" id="A0A1L7LHD5"/>
<organism evidence="1 2">
    <name type="scientific">Streptococcus troglodytae</name>
    <dbReference type="NCBI Taxonomy" id="1111760"/>
    <lineage>
        <taxon>Bacteria</taxon>
        <taxon>Bacillati</taxon>
        <taxon>Bacillota</taxon>
        <taxon>Bacilli</taxon>
        <taxon>Lactobacillales</taxon>
        <taxon>Streptococcaceae</taxon>
        <taxon>Streptococcus</taxon>
    </lineage>
</organism>
<proteinExistence type="predicted"/>